<sequence length="142" mass="16276">MTSWPTPSRADHERSCRTEGWRRIRDARGRAGTHHVTYELDLPDGRVLRTRISHPPDRSAYGPSLWGHILRDQLHVDETQFWACARDGARPDRGMPKPPAQALPAELVHLLVHRAGVDEREIAQMTLEQAMERVNRYWAEGG</sequence>
<organism evidence="1 2">
    <name type="scientific">Fodinicola feengrottensis</name>
    <dbReference type="NCBI Taxonomy" id="435914"/>
    <lineage>
        <taxon>Bacteria</taxon>
        <taxon>Bacillati</taxon>
        <taxon>Actinomycetota</taxon>
        <taxon>Actinomycetes</taxon>
        <taxon>Mycobacteriales</taxon>
        <taxon>Fodinicola</taxon>
    </lineage>
</organism>
<evidence type="ECO:0008006" key="3">
    <source>
        <dbReference type="Google" id="ProtNLM"/>
    </source>
</evidence>
<protein>
    <recommendedName>
        <fullName evidence="3">Cytotoxic translational repressor of toxin-antitoxin stability system</fullName>
    </recommendedName>
</protein>
<evidence type="ECO:0000313" key="1">
    <source>
        <dbReference type="EMBL" id="GAA1718046.1"/>
    </source>
</evidence>
<name>A0ABP4V545_9ACTN</name>
<accession>A0ABP4V545</accession>
<reference evidence="2" key="1">
    <citation type="journal article" date="2019" name="Int. J. Syst. Evol. Microbiol.">
        <title>The Global Catalogue of Microorganisms (GCM) 10K type strain sequencing project: providing services to taxonomists for standard genome sequencing and annotation.</title>
        <authorList>
            <consortium name="The Broad Institute Genomics Platform"/>
            <consortium name="The Broad Institute Genome Sequencing Center for Infectious Disease"/>
            <person name="Wu L."/>
            <person name="Ma J."/>
        </authorList>
    </citation>
    <scope>NUCLEOTIDE SEQUENCE [LARGE SCALE GENOMIC DNA]</scope>
    <source>
        <strain evidence="2">JCM 14718</strain>
    </source>
</reference>
<gene>
    <name evidence="1" type="ORF">GCM10009765_78120</name>
</gene>
<dbReference type="Proteomes" id="UP001500618">
    <property type="component" value="Unassembled WGS sequence"/>
</dbReference>
<comment type="caution">
    <text evidence="1">The sequence shown here is derived from an EMBL/GenBank/DDBJ whole genome shotgun (WGS) entry which is preliminary data.</text>
</comment>
<proteinExistence type="predicted"/>
<dbReference type="RefSeq" id="WP_344315049.1">
    <property type="nucleotide sequence ID" value="NZ_BAAANY010000042.1"/>
</dbReference>
<evidence type="ECO:0000313" key="2">
    <source>
        <dbReference type="Proteomes" id="UP001500618"/>
    </source>
</evidence>
<dbReference type="EMBL" id="BAAANY010000042">
    <property type="protein sequence ID" value="GAA1718046.1"/>
    <property type="molecule type" value="Genomic_DNA"/>
</dbReference>
<keyword evidence="2" id="KW-1185">Reference proteome</keyword>